<evidence type="ECO:0000313" key="1">
    <source>
        <dbReference type="EMBL" id="SVE53861.1"/>
    </source>
</evidence>
<organism evidence="1">
    <name type="scientific">marine metagenome</name>
    <dbReference type="NCBI Taxonomy" id="408172"/>
    <lineage>
        <taxon>unclassified sequences</taxon>
        <taxon>metagenomes</taxon>
        <taxon>ecological metagenomes</taxon>
    </lineage>
</organism>
<accession>A0A383EAX1</accession>
<sequence>SSVSAMWRGGYPATSHDQYMDNRQLVIVFYGEISGGIDGAVAMDRAIGGDGNSCVHDTSPLANAPMFSCRDNIAPLP</sequence>
<protein>
    <submittedName>
        <fullName evidence="1">Uncharacterized protein</fullName>
    </submittedName>
</protein>
<reference evidence="1" key="1">
    <citation type="submission" date="2018-05" db="EMBL/GenBank/DDBJ databases">
        <authorList>
            <person name="Lanie J.A."/>
            <person name="Ng W.-L."/>
            <person name="Kazmierczak K.M."/>
            <person name="Andrzejewski T.M."/>
            <person name="Davidsen T.M."/>
            <person name="Wayne K.J."/>
            <person name="Tettelin H."/>
            <person name="Glass J.I."/>
            <person name="Rusch D."/>
            <person name="Podicherti R."/>
            <person name="Tsui H.-C.T."/>
            <person name="Winkler M.E."/>
        </authorList>
    </citation>
    <scope>NUCLEOTIDE SEQUENCE</scope>
</reference>
<gene>
    <name evidence="1" type="ORF">METZ01_LOCUS506715</name>
</gene>
<feature type="non-terminal residue" evidence="1">
    <location>
        <position position="1"/>
    </location>
</feature>
<dbReference type="EMBL" id="UINC01224296">
    <property type="protein sequence ID" value="SVE53861.1"/>
    <property type="molecule type" value="Genomic_DNA"/>
</dbReference>
<proteinExistence type="predicted"/>
<name>A0A383EAX1_9ZZZZ</name>
<dbReference type="AlphaFoldDB" id="A0A383EAX1"/>